<evidence type="ECO:0000313" key="10">
    <source>
        <dbReference type="Proteomes" id="UP000476934"/>
    </source>
</evidence>
<evidence type="ECO:0000256" key="2">
    <source>
        <dbReference type="ARBA" id="ARBA00022692"/>
    </source>
</evidence>
<dbReference type="PANTHER" id="PTHR30071">
    <property type="entry name" value="HEME EXPORTER PROTEIN C"/>
    <property type="match status" value="1"/>
</dbReference>
<evidence type="ECO:0000313" key="7">
    <source>
        <dbReference type="EMBL" id="KHD86898.1"/>
    </source>
</evidence>
<evidence type="ECO:0000256" key="5">
    <source>
        <dbReference type="SAM" id="Phobius"/>
    </source>
</evidence>
<dbReference type="GO" id="GO:0017004">
    <property type="term" value="P:cytochrome complex assembly"/>
    <property type="evidence" value="ECO:0007669"/>
    <property type="project" value="InterPro"/>
</dbReference>
<keyword evidence="2 5" id="KW-0812">Transmembrane</keyword>
<evidence type="ECO:0000313" key="9">
    <source>
        <dbReference type="Proteomes" id="UP000030588"/>
    </source>
</evidence>
<protein>
    <submittedName>
        <fullName evidence="7">Cytochrome C assembly protein</fullName>
    </submittedName>
    <submittedName>
        <fullName evidence="8">Cytochrome c biogenesis protein CcsA</fullName>
    </submittedName>
</protein>
<accession>A0A0A6VHL0</accession>
<dbReference type="GO" id="GO:0020037">
    <property type="term" value="F:heme binding"/>
    <property type="evidence" value="ECO:0007669"/>
    <property type="project" value="InterPro"/>
</dbReference>
<dbReference type="OrthoDB" id="2417400at2"/>
<dbReference type="Proteomes" id="UP000030588">
    <property type="component" value="Unassembled WGS sequence"/>
</dbReference>
<feature type="transmembrane region" description="Helical" evidence="5">
    <location>
        <begin position="93"/>
        <end position="114"/>
    </location>
</feature>
<dbReference type="STRING" id="363870.NG54_00540"/>
<name>A0A0A6VHL0_9BACI</name>
<feature type="transmembrane region" description="Helical" evidence="5">
    <location>
        <begin position="134"/>
        <end position="158"/>
    </location>
</feature>
<dbReference type="InterPro" id="IPR002541">
    <property type="entry name" value="Cyt_c_assembly"/>
</dbReference>
<feature type="transmembrane region" description="Helical" evidence="5">
    <location>
        <begin position="249"/>
        <end position="270"/>
    </location>
</feature>
<evidence type="ECO:0000256" key="4">
    <source>
        <dbReference type="ARBA" id="ARBA00023136"/>
    </source>
</evidence>
<dbReference type="PANTHER" id="PTHR30071:SF15">
    <property type="entry name" value="PROTEIN HEMX"/>
    <property type="match status" value="1"/>
</dbReference>
<comment type="subcellular location">
    <subcellularLocation>
        <location evidence="1">Membrane</location>
        <topology evidence="1">Multi-pass membrane protein</topology>
    </subcellularLocation>
</comment>
<reference evidence="8 10" key="3">
    <citation type="submission" date="2020-03" db="EMBL/GenBank/DDBJ databases">
        <title>Bacillus aquiflavi sp. nov., isolated from yellow water of strong flavor Chinese baijiu in Yibin region of China.</title>
        <authorList>
            <person name="Xie J."/>
        </authorList>
    </citation>
    <scope>NUCLEOTIDE SEQUENCE [LARGE SCALE GENOMIC DNA]</scope>
    <source>
        <strain evidence="8 10">Gsoil 114</strain>
    </source>
</reference>
<dbReference type="Proteomes" id="UP000476934">
    <property type="component" value="Unassembled WGS sequence"/>
</dbReference>
<feature type="domain" description="Cytochrome c assembly protein" evidence="6">
    <location>
        <begin position="68"/>
        <end position="268"/>
    </location>
</feature>
<keyword evidence="4 5" id="KW-0472">Membrane</keyword>
<feature type="transmembrane region" description="Helical" evidence="5">
    <location>
        <begin position="187"/>
        <end position="209"/>
    </location>
</feature>
<keyword evidence="10" id="KW-1185">Reference proteome</keyword>
<feature type="transmembrane region" description="Helical" evidence="5">
    <location>
        <begin position="66"/>
        <end position="86"/>
    </location>
</feature>
<evidence type="ECO:0000256" key="1">
    <source>
        <dbReference type="ARBA" id="ARBA00004141"/>
    </source>
</evidence>
<reference evidence="7 9" key="1">
    <citation type="submission" date="2014-10" db="EMBL/GenBank/DDBJ databases">
        <title>Draft genome of phytase producing Bacillus ginsengihumi strain M2.11.</title>
        <authorList>
            <person name="Toymentseva A."/>
            <person name="Boulygina E.A."/>
            <person name="Kazakov S.V."/>
            <person name="Kayumov I."/>
            <person name="Suleimanova A.D."/>
            <person name="Mardanova A.M."/>
            <person name="Maria S.N."/>
            <person name="Sergey M.Y."/>
            <person name="Sharipova M.R."/>
        </authorList>
    </citation>
    <scope>NUCLEOTIDE SEQUENCE [LARGE SCALE GENOMIC DNA]</scope>
    <source>
        <strain evidence="7 9">M2.11</strain>
    </source>
</reference>
<gene>
    <name evidence="8" type="primary">ccsA</name>
    <name evidence="8" type="ORF">G4D61_10590</name>
    <name evidence="7" type="ORF">NG54_00540</name>
</gene>
<dbReference type="AlphaFoldDB" id="A0A0A6VHL0"/>
<evidence type="ECO:0000313" key="8">
    <source>
        <dbReference type="EMBL" id="NEY20403.1"/>
    </source>
</evidence>
<evidence type="ECO:0000259" key="6">
    <source>
        <dbReference type="Pfam" id="PF01578"/>
    </source>
</evidence>
<feature type="transmembrane region" description="Helical" evidence="5">
    <location>
        <begin position="12"/>
        <end position="29"/>
    </location>
</feature>
<feature type="transmembrane region" description="Helical" evidence="5">
    <location>
        <begin position="38"/>
        <end position="60"/>
    </location>
</feature>
<dbReference type="Pfam" id="PF01578">
    <property type="entry name" value="Cytochrom_C_asm"/>
    <property type="match status" value="1"/>
</dbReference>
<keyword evidence="3 5" id="KW-1133">Transmembrane helix</keyword>
<proteinExistence type="predicted"/>
<dbReference type="EMBL" id="JAAIWK010000016">
    <property type="protein sequence ID" value="NEY20403.1"/>
    <property type="molecule type" value="Genomic_DNA"/>
</dbReference>
<dbReference type="InterPro" id="IPR045062">
    <property type="entry name" value="Cyt_c_biogenesis_CcsA/CcmC"/>
</dbReference>
<comment type="caution">
    <text evidence="7">The sequence shown here is derived from an EMBL/GenBank/DDBJ whole genome shotgun (WGS) entry which is preliminary data.</text>
</comment>
<organism evidence="7 9">
    <name type="scientific">Heyndrickxia ginsengihumi</name>
    <dbReference type="NCBI Taxonomy" id="363870"/>
    <lineage>
        <taxon>Bacteria</taxon>
        <taxon>Bacillati</taxon>
        <taxon>Bacillota</taxon>
        <taxon>Bacilli</taxon>
        <taxon>Bacillales</taxon>
        <taxon>Bacillaceae</taxon>
        <taxon>Heyndrickxia</taxon>
    </lineage>
</organism>
<sequence length="276" mass="32982">MFTIEMTRLHEIMIVLYAFSILLYFLDFLHQNQKANRFAFWSLSIVWLLQTIFFCSYMYHTGHFPVLTLFEGLYFYAWILLTLSLVMNRFLRIDFTVFFTNVIGFLIMTIHTFAPEQTATREVGNKMISELLLIHITMAIGSYVLFSFSFVLSILYLLQYKWLKEKKWSHRLWRLQDLNKLEKISTIVNAIGVPILLLSLILGLQWAYLKLANVHWFDPKIIGSFIVFIEYSAILYLQERKYIFGRTLAYWNVGAFLFIFVNFFLVSRFSQFHLYF</sequence>
<feature type="transmembrane region" description="Helical" evidence="5">
    <location>
        <begin position="221"/>
        <end position="237"/>
    </location>
</feature>
<evidence type="ECO:0000256" key="3">
    <source>
        <dbReference type="ARBA" id="ARBA00022989"/>
    </source>
</evidence>
<reference evidence="8" key="2">
    <citation type="submission" date="2020-02" db="EMBL/GenBank/DDBJ databases">
        <authorList>
            <person name="Feng H."/>
        </authorList>
    </citation>
    <scope>NUCLEOTIDE SEQUENCE [LARGE SCALE GENOMIC DNA]</scope>
    <source>
        <strain evidence="8">Gsoil 114</strain>
    </source>
</reference>
<dbReference type="EMBL" id="JRUN01000001">
    <property type="protein sequence ID" value="KHD86898.1"/>
    <property type="molecule type" value="Genomic_DNA"/>
</dbReference>
<dbReference type="RefSeq" id="WP_025728450.1">
    <property type="nucleotide sequence ID" value="NZ_JAAIWK010000016.1"/>
</dbReference>
<dbReference type="GO" id="GO:0005886">
    <property type="term" value="C:plasma membrane"/>
    <property type="evidence" value="ECO:0007669"/>
    <property type="project" value="TreeGrafter"/>
</dbReference>